<keyword evidence="3" id="KW-0731">Sigma factor</keyword>
<evidence type="ECO:0000256" key="4">
    <source>
        <dbReference type="ARBA" id="ARBA00023163"/>
    </source>
</evidence>
<reference evidence="7 8" key="1">
    <citation type="submission" date="2016-10" db="EMBL/GenBank/DDBJ databases">
        <authorList>
            <person name="Varghese N."/>
            <person name="Submissions S."/>
        </authorList>
    </citation>
    <scope>NUCLEOTIDE SEQUENCE [LARGE SCALE GENOMIC DNA]</scope>
    <source>
        <strain evidence="7 8">DSM 17997</strain>
    </source>
</reference>
<sequence length="175" mass="20757">MLLIQNDLQFERIFNEYWEIMYKSAFSRIREQEVVEDLLQEVFIDIWQRRTEITIQSTLKAYLLTAVKYRVLKYMDKAREKRAREIEGADVPYLDVDVLGFEDLYHQLEVVIAKLPPRNRLVFQMSRLEGFSSDEIAEKLGISQQTVHNHLSKSLTYVRAEMKHLAPGFLLFINL</sequence>
<feature type="domain" description="RNA polymerase sigma factor 70 region 4 type 2" evidence="6">
    <location>
        <begin position="107"/>
        <end position="155"/>
    </location>
</feature>
<comment type="caution">
    <text evidence="7">The sequence shown here is derived from an EMBL/GenBank/DDBJ whole genome shotgun (WGS) entry which is preliminary data.</text>
</comment>
<evidence type="ECO:0000256" key="2">
    <source>
        <dbReference type="ARBA" id="ARBA00023015"/>
    </source>
</evidence>
<dbReference type="PANTHER" id="PTHR43133:SF46">
    <property type="entry name" value="RNA POLYMERASE SIGMA-70 FACTOR ECF SUBFAMILY"/>
    <property type="match status" value="1"/>
</dbReference>
<dbReference type="Pfam" id="PF08281">
    <property type="entry name" value="Sigma70_r4_2"/>
    <property type="match status" value="1"/>
</dbReference>
<dbReference type="InterPro" id="IPR013324">
    <property type="entry name" value="RNA_pol_sigma_r3/r4-like"/>
</dbReference>
<keyword evidence="2" id="KW-0805">Transcription regulation</keyword>
<evidence type="ECO:0000313" key="8">
    <source>
        <dbReference type="Proteomes" id="UP000199663"/>
    </source>
</evidence>
<dbReference type="InterPro" id="IPR039425">
    <property type="entry name" value="RNA_pol_sigma-70-like"/>
</dbReference>
<dbReference type="Pfam" id="PF04542">
    <property type="entry name" value="Sigma70_r2"/>
    <property type="match status" value="1"/>
</dbReference>
<dbReference type="RefSeq" id="WP_019598210.1">
    <property type="nucleotide sequence ID" value="NZ_FNQC01000008.1"/>
</dbReference>
<feature type="domain" description="RNA polymerase sigma-70 region 2" evidence="5">
    <location>
        <begin position="21"/>
        <end position="79"/>
    </location>
</feature>
<proteinExistence type="inferred from homology"/>
<evidence type="ECO:0000259" key="6">
    <source>
        <dbReference type="Pfam" id="PF08281"/>
    </source>
</evidence>
<evidence type="ECO:0000313" key="7">
    <source>
        <dbReference type="EMBL" id="SDZ24236.1"/>
    </source>
</evidence>
<evidence type="ECO:0000256" key="3">
    <source>
        <dbReference type="ARBA" id="ARBA00023082"/>
    </source>
</evidence>
<dbReference type="PANTHER" id="PTHR43133">
    <property type="entry name" value="RNA POLYMERASE ECF-TYPE SIGMA FACTO"/>
    <property type="match status" value="1"/>
</dbReference>
<dbReference type="EMBL" id="FNQC01000008">
    <property type="protein sequence ID" value="SDZ24236.1"/>
    <property type="molecule type" value="Genomic_DNA"/>
</dbReference>
<dbReference type="Gene3D" id="1.10.10.10">
    <property type="entry name" value="Winged helix-like DNA-binding domain superfamily/Winged helix DNA-binding domain"/>
    <property type="match status" value="1"/>
</dbReference>
<comment type="similarity">
    <text evidence="1">Belongs to the sigma-70 factor family. ECF subfamily.</text>
</comment>
<dbReference type="InterPro" id="IPR013249">
    <property type="entry name" value="RNA_pol_sigma70_r4_t2"/>
</dbReference>
<evidence type="ECO:0000259" key="5">
    <source>
        <dbReference type="Pfam" id="PF04542"/>
    </source>
</evidence>
<protein>
    <submittedName>
        <fullName evidence="7">RNA polymerase sigma-70 factor, ECF subfamily</fullName>
    </submittedName>
</protein>
<dbReference type="SUPFAM" id="SSF88946">
    <property type="entry name" value="Sigma2 domain of RNA polymerase sigma factors"/>
    <property type="match status" value="1"/>
</dbReference>
<accession>A0A1H3RF17</accession>
<dbReference type="InterPro" id="IPR013325">
    <property type="entry name" value="RNA_pol_sigma_r2"/>
</dbReference>
<dbReference type="Gene3D" id="1.10.1740.10">
    <property type="match status" value="1"/>
</dbReference>
<dbReference type="NCBIfam" id="TIGR02937">
    <property type="entry name" value="sigma70-ECF"/>
    <property type="match status" value="1"/>
</dbReference>
<keyword evidence="4" id="KW-0804">Transcription</keyword>
<dbReference type="InterPro" id="IPR014284">
    <property type="entry name" value="RNA_pol_sigma-70_dom"/>
</dbReference>
<name>A0A1H3RF17_9BACT</name>
<dbReference type="InterPro" id="IPR007627">
    <property type="entry name" value="RNA_pol_sigma70_r2"/>
</dbReference>
<dbReference type="Proteomes" id="UP000199663">
    <property type="component" value="Unassembled WGS sequence"/>
</dbReference>
<evidence type="ECO:0000256" key="1">
    <source>
        <dbReference type="ARBA" id="ARBA00010641"/>
    </source>
</evidence>
<organism evidence="7 8">
    <name type="scientific">Rhodonellum ikkaensis</name>
    <dbReference type="NCBI Taxonomy" id="336829"/>
    <lineage>
        <taxon>Bacteria</taxon>
        <taxon>Pseudomonadati</taxon>
        <taxon>Bacteroidota</taxon>
        <taxon>Cytophagia</taxon>
        <taxon>Cytophagales</taxon>
        <taxon>Cytophagaceae</taxon>
        <taxon>Rhodonellum</taxon>
    </lineage>
</organism>
<dbReference type="SUPFAM" id="SSF88659">
    <property type="entry name" value="Sigma3 and sigma4 domains of RNA polymerase sigma factors"/>
    <property type="match status" value="1"/>
</dbReference>
<dbReference type="InterPro" id="IPR036388">
    <property type="entry name" value="WH-like_DNA-bd_sf"/>
</dbReference>
<keyword evidence="8" id="KW-1185">Reference proteome</keyword>
<gene>
    <name evidence="7" type="ORF">SAMN05444412_10880</name>
</gene>